<keyword evidence="2" id="KW-1185">Reference proteome</keyword>
<sequence length="41" mass="4253">MHFDVLTWVPQPGDSMARAAARGACLGKGRNAASACLPDPL</sequence>
<evidence type="ECO:0000313" key="1">
    <source>
        <dbReference type="EMBL" id="PYE73409.1"/>
    </source>
</evidence>
<accession>A0A318SI55</accession>
<gene>
    <name evidence="1" type="ORF">DFQ15_13513</name>
</gene>
<proteinExistence type="predicted"/>
<protein>
    <submittedName>
        <fullName evidence="1">Uncharacterized protein</fullName>
    </submittedName>
</protein>
<dbReference type="AlphaFoldDB" id="A0A318SI55"/>
<dbReference type="EMBL" id="QJTC01000035">
    <property type="protein sequence ID" value="PYE73409.1"/>
    <property type="molecule type" value="Genomic_DNA"/>
</dbReference>
<dbReference type="Proteomes" id="UP000247540">
    <property type="component" value="Unassembled WGS sequence"/>
</dbReference>
<comment type="caution">
    <text evidence="1">The sequence shown here is derived from an EMBL/GenBank/DDBJ whole genome shotgun (WGS) entry which is preliminary data.</text>
</comment>
<organism evidence="1 2">
    <name type="scientific">Xylophilus ampelinus</name>
    <dbReference type="NCBI Taxonomy" id="54067"/>
    <lineage>
        <taxon>Bacteria</taxon>
        <taxon>Pseudomonadati</taxon>
        <taxon>Pseudomonadota</taxon>
        <taxon>Betaproteobacteria</taxon>
        <taxon>Burkholderiales</taxon>
        <taxon>Xylophilus</taxon>
    </lineage>
</organism>
<evidence type="ECO:0000313" key="2">
    <source>
        <dbReference type="Proteomes" id="UP000247540"/>
    </source>
</evidence>
<name>A0A318SI55_9BURK</name>
<reference evidence="1 2" key="1">
    <citation type="submission" date="2018-06" db="EMBL/GenBank/DDBJ databases">
        <title>Genomic Encyclopedia of Type Strains, Phase III (KMG-III): the genomes of soil and plant-associated and newly described type strains.</title>
        <authorList>
            <person name="Whitman W."/>
        </authorList>
    </citation>
    <scope>NUCLEOTIDE SEQUENCE [LARGE SCALE GENOMIC DNA]</scope>
    <source>
        <strain evidence="1 2">CECT 7646</strain>
    </source>
</reference>